<feature type="compositionally biased region" description="Polar residues" evidence="1">
    <location>
        <begin position="13"/>
        <end position="24"/>
    </location>
</feature>
<dbReference type="RefSeq" id="XP_002850762.1">
    <property type="nucleotide sequence ID" value="XM_002850716.1"/>
</dbReference>
<feature type="compositionally biased region" description="Polar residues" evidence="1">
    <location>
        <begin position="108"/>
        <end position="118"/>
    </location>
</feature>
<proteinExistence type="predicted"/>
<feature type="compositionally biased region" description="Acidic residues" evidence="1">
    <location>
        <begin position="186"/>
        <end position="201"/>
    </location>
</feature>
<accession>C5FDU4</accession>
<dbReference type="Proteomes" id="UP000002035">
    <property type="component" value="Unassembled WGS sequence"/>
</dbReference>
<dbReference type="OrthoDB" id="5420391at2759"/>
<dbReference type="GeneID" id="9226692"/>
<feature type="region of interest" description="Disordered" evidence="1">
    <location>
        <begin position="1"/>
        <end position="24"/>
    </location>
</feature>
<sequence length="448" mass="48544">MSADLFAAFGQPDSAQDANLSTTGPVKAKRGALLDTDVDSRDAAPQASLFESWHPPAIERANGDVEVLFDATTELPPDSNSEDEWGEFESAEQLPTAHNEASFGLQRQVSGTGSSGISATPVKPLCHRAAKPQPQLHSVIDLLSIDDDPARTTTGCSTGDRPVQHQTSQTQREELAAVQPVKGGVDEQDEDDDWGEFIDGGEDSRTNAQQPIPTPLSTAKAASPGTRLNTEKARAPKADTALSVRPTNIPPPSILLPLFPPLLEESRQKAASYAKRRDASQPDHEFANQVVSDIKTMAHVVSGRQLRWKRDHILSQSTKIGPARSGRSGGMKLSSVNKSENVKEEKEAVEVLEAWKKCSGILNSVVTSTGRNPMPPMSLSMQVRTATADEGALKSTHACALCGLKREERIPRVDDKVSDSFGEWWLDHWGHADCEGFWKSNAAKLDHR</sequence>
<feature type="region of interest" description="Disordered" evidence="1">
    <location>
        <begin position="108"/>
        <end position="130"/>
    </location>
</feature>
<gene>
    <name evidence="2" type="ORF">MCYG_00866</name>
</gene>
<evidence type="ECO:0000256" key="1">
    <source>
        <dbReference type="SAM" id="MobiDB-lite"/>
    </source>
</evidence>
<feature type="region of interest" description="Disordered" evidence="1">
    <location>
        <begin position="318"/>
        <end position="339"/>
    </location>
</feature>
<dbReference type="VEuPathDB" id="FungiDB:MCYG_00866"/>
<dbReference type="STRING" id="554155.C5FDU4"/>
<keyword evidence="3" id="KW-1185">Reference proteome</keyword>
<protein>
    <recommendedName>
        <fullName evidence="4">Serine/threonine-protein kinase ppk6</fullName>
    </recommendedName>
</protein>
<dbReference type="OMA" id="WGEFIDG"/>
<dbReference type="PANTHER" id="PTHR42084:SF1">
    <property type="entry name" value="SERINE_THREONINE-PROTEIN KINASE PPK6"/>
    <property type="match status" value="1"/>
</dbReference>
<feature type="compositionally biased region" description="Polar residues" evidence="1">
    <location>
        <begin position="206"/>
        <end position="217"/>
    </location>
</feature>
<dbReference type="eggNOG" id="ENOG502SAHR">
    <property type="taxonomic scope" value="Eukaryota"/>
</dbReference>
<dbReference type="EMBL" id="DS995701">
    <property type="protein sequence ID" value="EEQ27978.1"/>
    <property type="molecule type" value="Genomic_DNA"/>
</dbReference>
<name>C5FDU4_ARTOC</name>
<dbReference type="PANTHER" id="PTHR42084">
    <property type="entry name" value="YALI0E26631P"/>
    <property type="match status" value="1"/>
</dbReference>
<reference evidence="3" key="1">
    <citation type="journal article" date="2012" name="MBio">
        <title>Comparative genome analysis of Trichophyton rubrum and related dermatophytes reveals candidate genes involved in infection.</title>
        <authorList>
            <person name="Martinez D.A."/>
            <person name="Oliver B.G."/>
            <person name="Graeser Y."/>
            <person name="Goldberg J.M."/>
            <person name="Li W."/>
            <person name="Martinez-Rossi N.M."/>
            <person name="Monod M."/>
            <person name="Shelest E."/>
            <person name="Barton R.C."/>
            <person name="Birch E."/>
            <person name="Brakhage A.A."/>
            <person name="Chen Z."/>
            <person name="Gurr S.J."/>
            <person name="Heiman D."/>
            <person name="Heitman J."/>
            <person name="Kosti I."/>
            <person name="Rossi A."/>
            <person name="Saif S."/>
            <person name="Samalova M."/>
            <person name="Saunders C.W."/>
            <person name="Shea T."/>
            <person name="Summerbell R.C."/>
            <person name="Xu J."/>
            <person name="Young S."/>
            <person name="Zeng Q."/>
            <person name="Birren B.W."/>
            <person name="Cuomo C.A."/>
            <person name="White T.C."/>
        </authorList>
    </citation>
    <scope>NUCLEOTIDE SEQUENCE [LARGE SCALE GENOMIC DNA]</scope>
    <source>
        <strain evidence="3">ATCC MYA-4605 / CBS 113480</strain>
    </source>
</reference>
<feature type="compositionally biased region" description="Acidic residues" evidence="1">
    <location>
        <begin position="80"/>
        <end position="90"/>
    </location>
</feature>
<organism evidence="2 3">
    <name type="scientific">Arthroderma otae (strain ATCC MYA-4605 / CBS 113480)</name>
    <name type="common">Microsporum canis</name>
    <dbReference type="NCBI Taxonomy" id="554155"/>
    <lineage>
        <taxon>Eukaryota</taxon>
        <taxon>Fungi</taxon>
        <taxon>Dikarya</taxon>
        <taxon>Ascomycota</taxon>
        <taxon>Pezizomycotina</taxon>
        <taxon>Eurotiomycetes</taxon>
        <taxon>Eurotiomycetidae</taxon>
        <taxon>Onygenales</taxon>
        <taxon>Arthrodermataceae</taxon>
        <taxon>Microsporum</taxon>
    </lineage>
</organism>
<evidence type="ECO:0000313" key="2">
    <source>
        <dbReference type="EMBL" id="EEQ27978.1"/>
    </source>
</evidence>
<evidence type="ECO:0000313" key="3">
    <source>
        <dbReference type="Proteomes" id="UP000002035"/>
    </source>
</evidence>
<dbReference type="HOGENOM" id="CLU_022340_2_1_1"/>
<dbReference type="AlphaFoldDB" id="C5FDU4"/>
<feature type="region of interest" description="Disordered" evidence="1">
    <location>
        <begin position="150"/>
        <end position="246"/>
    </location>
</feature>
<evidence type="ECO:0008006" key="4">
    <source>
        <dbReference type="Google" id="ProtNLM"/>
    </source>
</evidence>
<feature type="region of interest" description="Disordered" evidence="1">
    <location>
        <begin position="73"/>
        <end position="94"/>
    </location>
</feature>